<evidence type="ECO:0000313" key="2">
    <source>
        <dbReference type="Proteomes" id="UP000028702"/>
    </source>
</evidence>
<accession>A0A081BAU1</accession>
<proteinExistence type="predicted"/>
<organism evidence="1 2">
    <name type="scientific">Tepidicaulis marinus</name>
    <dbReference type="NCBI Taxonomy" id="1333998"/>
    <lineage>
        <taxon>Bacteria</taxon>
        <taxon>Pseudomonadati</taxon>
        <taxon>Pseudomonadota</taxon>
        <taxon>Alphaproteobacteria</taxon>
        <taxon>Hyphomicrobiales</taxon>
        <taxon>Parvibaculaceae</taxon>
        <taxon>Tepidicaulis</taxon>
    </lineage>
</organism>
<sequence length="479" mass="52908">MLDEISDAEKASRLGSYLTSLPAGMALKLLSGVERAVVAGEEAGLPIEFIRQAVRPIARSLEGRRPGYATAQRRFCLPFEGLLVNLRTGRKIPGLVPRASINPVWEVLRADLLPDTFPSLVENVSRHILHGDPEALGASLSVMRQSAARALLEAEARAGSDPGYREVLDRRLGGAQVRADAVDIAHALAIGDDILALSEKLPETIEEFDESCLRLVRETYDRVYKEAPDHSLYIAFAVMGRMEQPWQIMRLARSIARQNSDLLIARTDLAALGERLLIQSEDICAQVCALRPGVTSLEPMAEEVLRLANISKGFREEIDLVRYGAWEKRVFAVRQKMSTAIGDHLARFERDLHGALPLQQAGAFGKAAISRADLSKRMSLEKAEKVRASFRFMLATWARADVLGVSQIYRDLRHILDTYLALYTEALITELRLAATKPEMEPPAAAFAAELLELLEGEEAAALFRRRVQVALRETVGAA</sequence>
<dbReference type="AlphaFoldDB" id="A0A081BAU1"/>
<dbReference type="EMBL" id="BBIO01000007">
    <property type="protein sequence ID" value="GAK45159.1"/>
    <property type="molecule type" value="Genomic_DNA"/>
</dbReference>
<comment type="caution">
    <text evidence="1">The sequence shown here is derived from an EMBL/GenBank/DDBJ whole genome shotgun (WGS) entry which is preliminary data.</text>
</comment>
<dbReference type="RefSeq" id="WP_045445668.1">
    <property type="nucleotide sequence ID" value="NZ_BBIO01000007.1"/>
</dbReference>
<dbReference type="Proteomes" id="UP000028702">
    <property type="component" value="Unassembled WGS sequence"/>
</dbReference>
<reference evidence="1 2" key="1">
    <citation type="submission" date="2014-07" db="EMBL/GenBank/DDBJ databases">
        <title>Tepidicaulis marinum gen. nov., sp. nov., a novel marine bacterium denitrifying nitrate to nitrous oxide strictly under microaerobic conditions.</title>
        <authorList>
            <person name="Takeuchi M."/>
            <person name="Yamagishi T."/>
            <person name="Kamagata Y."/>
            <person name="Oshima K."/>
            <person name="Hattori M."/>
            <person name="Katayama T."/>
            <person name="Hanada S."/>
            <person name="Tamaki H."/>
            <person name="Marumo K."/>
            <person name="Maeda H."/>
            <person name="Nedachi M."/>
            <person name="Iwasaki W."/>
            <person name="Suwa Y."/>
            <person name="Sakata S."/>
        </authorList>
    </citation>
    <scope>NUCLEOTIDE SEQUENCE [LARGE SCALE GENOMIC DNA]</scope>
    <source>
        <strain evidence="1 2">MA2</strain>
    </source>
</reference>
<protein>
    <submittedName>
        <fullName evidence="1">Conserved protein</fullName>
    </submittedName>
</protein>
<keyword evidence="2" id="KW-1185">Reference proteome</keyword>
<evidence type="ECO:0000313" key="1">
    <source>
        <dbReference type="EMBL" id="GAK45159.1"/>
    </source>
</evidence>
<dbReference type="eggNOG" id="ENOG502Z9X1">
    <property type="taxonomic scope" value="Bacteria"/>
</dbReference>
<name>A0A081BAU1_9HYPH</name>
<gene>
    <name evidence="1" type="ORF">M2A_1658</name>
</gene>